<dbReference type="PROSITE" id="PS50850">
    <property type="entry name" value="MFS"/>
    <property type="match status" value="1"/>
</dbReference>
<evidence type="ECO:0000256" key="2">
    <source>
        <dbReference type="ARBA" id="ARBA00010992"/>
    </source>
</evidence>
<keyword evidence="3 7" id="KW-0813">Transport</keyword>
<dbReference type="STRING" id="1392255.A0A2I1BX01"/>
<evidence type="ECO:0000313" key="10">
    <source>
        <dbReference type="EMBL" id="PKX89914.1"/>
    </source>
</evidence>
<dbReference type="InterPro" id="IPR036259">
    <property type="entry name" value="MFS_trans_sf"/>
</dbReference>
<feature type="transmembrane region" description="Helical" evidence="8">
    <location>
        <begin position="313"/>
        <end position="333"/>
    </location>
</feature>
<keyword evidence="5 8" id="KW-1133">Transmembrane helix</keyword>
<dbReference type="OMA" id="LQFMLSW"/>
<dbReference type="InterPro" id="IPR003663">
    <property type="entry name" value="Sugar/inositol_transpt"/>
</dbReference>
<dbReference type="Gene3D" id="1.20.1250.20">
    <property type="entry name" value="MFS general substrate transporter like domains"/>
    <property type="match status" value="1"/>
</dbReference>
<evidence type="ECO:0000256" key="3">
    <source>
        <dbReference type="ARBA" id="ARBA00022448"/>
    </source>
</evidence>
<dbReference type="OrthoDB" id="6612291at2759"/>
<dbReference type="PROSITE" id="PS00216">
    <property type="entry name" value="SUGAR_TRANSPORT_1"/>
    <property type="match status" value="1"/>
</dbReference>
<feature type="transmembrane region" description="Helical" evidence="8">
    <location>
        <begin position="186"/>
        <end position="207"/>
    </location>
</feature>
<evidence type="ECO:0000313" key="11">
    <source>
        <dbReference type="Proteomes" id="UP000234474"/>
    </source>
</evidence>
<feature type="transmembrane region" description="Helical" evidence="8">
    <location>
        <begin position="442"/>
        <end position="461"/>
    </location>
</feature>
<dbReference type="PRINTS" id="PR00171">
    <property type="entry name" value="SUGRTRNSPORT"/>
</dbReference>
<dbReference type="PANTHER" id="PTHR48022">
    <property type="entry name" value="PLASTIDIC GLUCOSE TRANSPORTER 4"/>
    <property type="match status" value="1"/>
</dbReference>
<dbReference type="GeneID" id="36537699"/>
<dbReference type="InterPro" id="IPR050360">
    <property type="entry name" value="MFS_Sugar_Transporters"/>
</dbReference>
<feature type="transmembrane region" description="Helical" evidence="8">
    <location>
        <begin position="376"/>
        <end position="399"/>
    </location>
</feature>
<feature type="transmembrane region" description="Helical" evidence="8">
    <location>
        <begin position="122"/>
        <end position="143"/>
    </location>
</feature>
<feature type="transmembrane region" description="Helical" evidence="8">
    <location>
        <begin position="155"/>
        <end position="174"/>
    </location>
</feature>
<evidence type="ECO:0000256" key="6">
    <source>
        <dbReference type="ARBA" id="ARBA00023136"/>
    </source>
</evidence>
<feature type="transmembrane region" description="Helical" evidence="8">
    <location>
        <begin position="96"/>
        <end position="116"/>
    </location>
</feature>
<dbReference type="NCBIfam" id="TIGR00879">
    <property type="entry name" value="SP"/>
    <property type="match status" value="1"/>
</dbReference>
<organism evidence="10 11">
    <name type="scientific">Aspergillus novofumigatus (strain IBT 16806)</name>
    <dbReference type="NCBI Taxonomy" id="1392255"/>
    <lineage>
        <taxon>Eukaryota</taxon>
        <taxon>Fungi</taxon>
        <taxon>Dikarya</taxon>
        <taxon>Ascomycota</taxon>
        <taxon>Pezizomycotina</taxon>
        <taxon>Eurotiomycetes</taxon>
        <taxon>Eurotiomycetidae</taxon>
        <taxon>Eurotiales</taxon>
        <taxon>Aspergillaceae</taxon>
        <taxon>Aspergillus</taxon>
        <taxon>Aspergillus subgen. Fumigati</taxon>
    </lineage>
</organism>
<reference evidence="11" key="1">
    <citation type="journal article" date="2018" name="Proc. Natl. Acad. Sci. U.S.A.">
        <title>Linking secondary metabolites to gene clusters through genome sequencing of six diverse Aspergillus species.</title>
        <authorList>
            <person name="Kaerboelling I."/>
            <person name="Vesth T.C."/>
            <person name="Frisvad J.C."/>
            <person name="Nybo J.L."/>
            <person name="Theobald S."/>
            <person name="Kuo A."/>
            <person name="Bowyer P."/>
            <person name="Matsuda Y."/>
            <person name="Mondo S."/>
            <person name="Lyhne E.K."/>
            <person name="Kogle M.E."/>
            <person name="Clum A."/>
            <person name="Lipzen A."/>
            <person name="Salamov A."/>
            <person name="Ngan C.Y."/>
            <person name="Daum C."/>
            <person name="Chiniquy J."/>
            <person name="Barry K."/>
            <person name="LaButti K."/>
            <person name="Haridas S."/>
            <person name="Simmons B.A."/>
            <person name="Magnuson J.K."/>
            <person name="Mortensen U.H."/>
            <person name="Larsen T.O."/>
            <person name="Grigoriev I.V."/>
            <person name="Baker S.E."/>
            <person name="Andersen M.R."/>
        </authorList>
    </citation>
    <scope>NUCLEOTIDE SEQUENCE [LARGE SCALE GENOMIC DNA]</scope>
    <source>
        <strain evidence="11">IBT 16806</strain>
    </source>
</reference>
<dbReference type="RefSeq" id="XP_024678509.1">
    <property type="nucleotide sequence ID" value="XM_024830373.1"/>
</dbReference>
<dbReference type="VEuPathDB" id="FungiDB:P174DRAFT_464303"/>
<evidence type="ECO:0000256" key="5">
    <source>
        <dbReference type="ARBA" id="ARBA00022989"/>
    </source>
</evidence>
<feature type="transmembrane region" description="Helical" evidence="8">
    <location>
        <begin position="342"/>
        <end position="364"/>
    </location>
</feature>
<gene>
    <name evidence="10" type="ORF">P174DRAFT_464303</name>
</gene>
<keyword evidence="11" id="KW-1185">Reference proteome</keyword>
<evidence type="ECO:0000256" key="7">
    <source>
        <dbReference type="RuleBase" id="RU003346"/>
    </source>
</evidence>
<dbReference type="AlphaFoldDB" id="A0A2I1BX01"/>
<dbReference type="Pfam" id="PF00083">
    <property type="entry name" value="Sugar_tr"/>
    <property type="match status" value="1"/>
</dbReference>
<dbReference type="GO" id="GO:0005351">
    <property type="term" value="F:carbohydrate:proton symporter activity"/>
    <property type="evidence" value="ECO:0007669"/>
    <property type="project" value="TreeGrafter"/>
</dbReference>
<feature type="transmembrane region" description="Helical" evidence="8">
    <location>
        <begin position="69"/>
        <end position="89"/>
    </location>
</feature>
<keyword evidence="10" id="KW-0762">Sugar transport</keyword>
<dbReference type="FunFam" id="1.20.1250.20:FF:000090">
    <property type="entry name" value="MFS sugar transporter, putative"/>
    <property type="match status" value="1"/>
</dbReference>
<evidence type="ECO:0000256" key="1">
    <source>
        <dbReference type="ARBA" id="ARBA00004141"/>
    </source>
</evidence>
<feature type="domain" description="Major facilitator superfamily (MFS) profile" evidence="9">
    <location>
        <begin position="28"/>
        <end position="466"/>
    </location>
</feature>
<comment type="similarity">
    <text evidence="2 7">Belongs to the major facilitator superfamily. Sugar transporter (TC 2.A.1.1) family.</text>
</comment>
<accession>A0A2I1BX01</accession>
<keyword evidence="6 8" id="KW-0472">Membrane</keyword>
<evidence type="ECO:0000256" key="8">
    <source>
        <dbReference type="SAM" id="Phobius"/>
    </source>
</evidence>
<dbReference type="GO" id="GO:0016020">
    <property type="term" value="C:membrane"/>
    <property type="evidence" value="ECO:0007669"/>
    <property type="project" value="UniProtKB-SubCell"/>
</dbReference>
<name>A0A2I1BX01_ASPN1</name>
<comment type="caution">
    <text evidence="10">The sequence shown here is derived from an EMBL/GenBank/DDBJ whole genome shotgun (WGS) entry which is preliminary data.</text>
</comment>
<comment type="subcellular location">
    <subcellularLocation>
        <location evidence="1">Membrane</location>
        <topology evidence="1">Multi-pass membrane protein</topology>
    </subcellularLocation>
</comment>
<dbReference type="PROSITE" id="PS00217">
    <property type="entry name" value="SUGAR_TRANSPORT_2"/>
    <property type="match status" value="1"/>
</dbReference>
<dbReference type="InterPro" id="IPR005828">
    <property type="entry name" value="MFS_sugar_transport-like"/>
</dbReference>
<dbReference type="Proteomes" id="UP000234474">
    <property type="component" value="Unassembled WGS sequence"/>
</dbReference>
<sequence>MDILGAQYPEQEIQYSDLSFGFYHLAGVAAFLALGGFLFGYDSGIISSTIAQPRFIQYMGTPSSAERGGIVSSFTGGAILGALSISFLADRFGRRLTVFIGSVISVIGSVLQGGAVNTAMLIAGRLIAGFSVGLLSAIVPLFSSEIAISKDRGKLSGLLQFMLSWGFFVAQWLGYGCFQVDSNFQWRFPLSFQTVPGLIMAIGIWFLPESPRWLVEKERFEEAKAVLDTLHGNGSNEDFLQAEYREIVDTITAEKQIAVRSWREMFSRPSWRRRLTLGMGIQAFGQLSGINVINYYGPQIYEILGIDTSTSLQIIGISGSLSIVYCVIGLWLLDRIGRIKPLVITAGGMAAALLVNSVLSKYYVLIDNPSPNENALRAMVAMNFVFSLFFTMIGVISWVYPAEIFPAEIRARGNSLSTVTNWSLNLVFAQCAPMALEDLGFKFFYFFFAWNLIAAVCYLLFYPETKGKTLEGIDELFGDQPVVKDMEDGVVVTVETVEESRHKA</sequence>
<keyword evidence="4 8" id="KW-0812">Transmembrane</keyword>
<evidence type="ECO:0000259" key="9">
    <source>
        <dbReference type="PROSITE" id="PS50850"/>
    </source>
</evidence>
<evidence type="ECO:0000256" key="4">
    <source>
        <dbReference type="ARBA" id="ARBA00022692"/>
    </source>
</evidence>
<dbReference type="EMBL" id="MSZS01000009">
    <property type="protein sequence ID" value="PKX89914.1"/>
    <property type="molecule type" value="Genomic_DNA"/>
</dbReference>
<dbReference type="SUPFAM" id="SSF103473">
    <property type="entry name" value="MFS general substrate transporter"/>
    <property type="match status" value="1"/>
</dbReference>
<feature type="transmembrane region" description="Helical" evidence="8">
    <location>
        <begin position="20"/>
        <end position="41"/>
    </location>
</feature>
<dbReference type="PANTHER" id="PTHR48022:SF9">
    <property type="entry name" value="MAJOR FACILITATOR SUPERFAMILY (MFS) PROFILE DOMAIN-CONTAINING PROTEIN"/>
    <property type="match status" value="1"/>
</dbReference>
<proteinExistence type="inferred from homology"/>
<dbReference type="InterPro" id="IPR020846">
    <property type="entry name" value="MFS_dom"/>
</dbReference>
<dbReference type="InterPro" id="IPR005829">
    <property type="entry name" value="Sugar_transporter_CS"/>
</dbReference>
<protein>
    <submittedName>
        <fullName evidence="10">Sugar transporter</fullName>
    </submittedName>
</protein>